<dbReference type="EMBL" id="CP036275">
    <property type="protein sequence ID" value="QDU36451.1"/>
    <property type="molecule type" value="Genomic_DNA"/>
</dbReference>
<keyword evidence="8" id="KW-1185">Reference proteome</keyword>
<dbReference type="Pfam" id="PF00034">
    <property type="entry name" value="Cytochrom_C"/>
    <property type="match status" value="1"/>
</dbReference>
<protein>
    <submittedName>
        <fullName evidence="7">Cytochrome c</fullName>
    </submittedName>
</protein>
<evidence type="ECO:0000259" key="6">
    <source>
        <dbReference type="PROSITE" id="PS51007"/>
    </source>
</evidence>
<name>A0A517Z1V2_9PLAN</name>
<evidence type="ECO:0000256" key="4">
    <source>
        <dbReference type="PROSITE-ProRule" id="PRU00433"/>
    </source>
</evidence>
<keyword evidence="2 4" id="KW-0479">Metal-binding</keyword>
<dbReference type="InterPro" id="IPR036280">
    <property type="entry name" value="Multihaem_cyt_sf"/>
</dbReference>
<evidence type="ECO:0000256" key="2">
    <source>
        <dbReference type="ARBA" id="ARBA00022723"/>
    </source>
</evidence>
<feature type="domain" description="Cytochrome c" evidence="6">
    <location>
        <begin position="383"/>
        <end position="514"/>
    </location>
</feature>
<evidence type="ECO:0000256" key="1">
    <source>
        <dbReference type="ARBA" id="ARBA00022617"/>
    </source>
</evidence>
<dbReference type="Proteomes" id="UP000320496">
    <property type="component" value="Chromosome"/>
</dbReference>
<evidence type="ECO:0000313" key="8">
    <source>
        <dbReference type="Proteomes" id="UP000320496"/>
    </source>
</evidence>
<keyword evidence="1 4" id="KW-0349">Heme</keyword>
<accession>A0A517Z1V2</accession>
<feature type="coiled-coil region" evidence="5">
    <location>
        <begin position="141"/>
        <end position="203"/>
    </location>
</feature>
<dbReference type="InterPro" id="IPR009056">
    <property type="entry name" value="Cyt_c-like_dom"/>
</dbReference>
<organism evidence="7 8">
    <name type="scientific">Maioricimonas rarisocia</name>
    <dbReference type="NCBI Taxonomy" id="2528026"/>
    <lineage>
        <taxon>Bacteria</taxon>
        <taxon>Pseudomonadati</taxon>
        <taxon>Planctomycetota</taxon>
        <taxon>Planctomycetia</taxon>
        <taxon>Planctomycetales</taxon>
        <taxon>Planctomycetaceae</taxon>
        <taxon>Maioricimonas</taxon>
    </lineage>
</organism>
<dbReference type="GO" id="GO:0020037">
    <property type="term" value="F:heme binding"/>
    <property type="evidence" value="ECO:0007669"/>
    <property type="project" value="InterPro"/>
</dbReference>
<feature type="domain" description="Cytochrome c" evidence="6">
    <location>
        <begin position="528"/>
        <end position="651"/>
    </location>
</feature>
<dbReference type="PROSITE" id="PS51007">
    <property type="entry name" value="CYTC"/>
    <property type="match status" value="3"/>
</dbReference>
<keyword evidence="5" id="KW-0175">Coiled coil</keyword>
<dbReference type="SUPFAM" id="SSF46626">
    <property type="entry name" value="Cytochrome c"/>
    <property type="match status" value="5"/>
</dbReference>
<feature type="coiled-coil region" evidence="5">
    <location>
        <begin position="46"/>
        <end position="113"/>
    </location>
</feature>
<reference evidence="7 8" key="1">
    <citation type="submission" date="2019-02" db="EMBL/GenBank/DDBJ databases">
        <title>Deep-cultivation of Planctomycetes and their phenomic and genomic characterization uncovers novel biology.</title>
        <authorList>
            <person name="Wiegand S."/>
            <person name="Jogler M."/>
            <person name="Boedeker C."/>
            <person name="Pinto D."/>
            <person name="Vollmers J."/>
            <person name="Rivas-Marin E."/>
            <person name="Kohn T."/>
            <person name="Peeters S.H."/>
            <person name="Heuer A."/>
            <person name="Rast P."/>
            <person name="Oberbeckmann S."/>
            <person name="Bunk B."/>
            <person name="Jeske O."/>
            <person name="Meyerdierks A."/>
            <person name="Storesund J.E."/>
            <person name="Kallscheuer N."/>
            <person name="Luecker S."/>
            <person name="Lage O.M."/>
            <person name="Pohl T."/>
            <person name="Merkel B.J."/>
            <person name="Hornburger P."/>
            <person name="Mueller R.-W."/>
            <person name="Bruemmer F."/>
            <person name="Labrenz M."/>
            <person name="Spormann A.M."/>
            <person name="Op den Camp H."/>
            <person name="Overmann J."/>
            <person name="Amann R."/>
            <person name="Jetten M.S.M."/>
            <person name="Mascher T."/>
            <person name="Medema M.H."/>
            <person name="Devos D.P."/>
            <person name="Kaster A.-K."/>
            <person name="Ovreas L."/>
            <person name="Rohde M."/>
            <person name="Galperin M.Y."/>
            <person name="Jogler C."/>
        </authorList>
    </citation>
    <scope>NUCLEOTIDE SEQUENCE [LARGE SCALE GENOMIC DNA]</scope>
    <source>
        <strain evidence="7 8">Mal4</strain>
    </source>
</reference>
<keyword evidence="3 4" id="KW-0408">Iron</keyword>
<evidence type="ECO:0000256" key="3">
    <source>
        <dbReference type="ARBA" id="ARBA00023004"/>
    </source>
</evidence>
<evidence type="ECO:0000256" key="5">
    <source>
        <dbReference type="SAM" id="Coils"/>
    </source>
</evidence>
<dbReference type="RefSeq" id="WP_145367110.1">
    <property type="nucleotide sequence ID" value="NZ_CP036275.1"/>
</dbReference>
<dbReference type="OrthoDB" id="9804649at2"/>
<feature type="domain" description="Cytochrome c" evidence="6">
    <location>
        <begin position="867"/>
        <end position="1079"/>
    </location>
</feature>
<dbReference type="Gene3D" id="1.10.760.10">
    <property type="entry name" value="Cytochrome c-like domain"/>
    <property type="match status" value="5"/>
</dbReference>
<dbReference type="InterPro" id="IPR036909">
    <property type="entry name" value="Cyt_c-like_dom_sf"/>
</dbReference>
<sequence>MPATDQYWRNLSTMHKVFAGSAFALFAATIVMMADDQQRDWKQYQRVAEELRVDKLQAELASYQSEEFQQQVTSLEEQIEAASLEVEQNADRVAELQEELSDLGGRIELLARESKFQNARRDVARANYDIGVRDQIPEDQLQELLDRFEAEQVRAEEYALNLEEVVGRQDQIKSELNLLYEERDEATAEKKKLETDRDRLAEQIDQLRPDSPLVSAKRALKTWPIIDGFAPIYKINQEWLPDLPIQLGMTSVARFDRCRTCHVNINEFAAGNVPMYPHGSFDEDEYPHPYSSHPNPDLFLTATSPHPINDFGCTICHDGDGSGTSFQSAEHTPDNPVVAEEWHKEYGWHSNHFWEYPMQPGQFIESSCLKCHHNVVELGINEQYGASAPKLFEGYNLIREYGCFGCHEINGYDGTQPIGPDLRLEPQTPEEIAKYATDPNQIAGRMRKVGPSLRHIATKTTPEFVAYWTEEPKRFRPSTRMPQFFNLTNQQDDLAHDLQPVELAGIAAYLHERSQPLDLLSPKEGYEPNIERGKKFFGERGCLACHSYDDEAFAGITADFGPNLSKVHAKLLPGEEGFRWLYTWISEPERYHPRTKMPNLYLTPEGEGDNYVDPAADIAAFLLQGDTQEFPAPTYSEEALNELVQLYLSKAMSKAEAAQTFERRYINTPRDEIASDEIELARETEDEIVAEDTWQHRKLVYVGRRTISRYGCFGCHDIPGFENARPIGIALQDWGRKDTSKLAFEHIAEWLHHHGEPDGSSTHEEIEDILTGAIADGDADPQDLIKTYFYESLQHHSRDGFLWQKLRQPRSYDYMKTTTKAGWDERLRMPRFPFTDDQIEAIATFVLGLVADPPPEEYIYNPTGRALDRIEGERLITKFNCAGCHVLDMPEIAHAFDPDNFPSPGKGSDEFEEAFDLLLDLKPPHQAETGETDAEGRPIVRWHGMVFGPPDPDDDLEDQEYAFDTWETVRVGENVYAPGSRVLVPATDLVEHTGGRGGDFAHWLVPQLMESRFQNNRYLAWQASPPPLYREGTKVQTPWLYRFLKNPDQIRYTTVLRMPKFNMSDAEAMALANYFAAVDGVPYPYQRIEQQEPVYLEAREALYHEEFPEESSQDYLETSWKVLNAPLCIKCHSVGGQEYRSLNPEKDIRGPNLQRVERRLRPEWLQVWIYKPKWITPYTSMPVNFPNRPQQQLPELFGGSALWHNESVADALMNYYWLMEHIGEMAYTPESTEQAAPAEAAGAGG</sequence>
<dbReference type="SUPFAM" id="SSF48695">
    <property type="entry name" value="Multiheme cytochromes"/>
    <property type="match status" value="1"/>
</dbReference>
<dbReference type="KEGG" id="mri:Mal4_07370"/>
<dbReference type="GO" id="GO:0009055">
    <property type="term" value="F:electron transfer activity"/>
    <property type="evidence" value="ECO:0007669"/>
    <property type="project" value="InterPro"/>
</dbReference>
<proteinExistence type="predicted"/>
<dbReference type="GO" id="GO:0046872">
    <property type="term" value="F:metal ion binding"/>
    <property type="evidence" value="ECO:0007669"/>
    <property type="project" value="UniProtKB-KW"/>
</dbReference>
<gene>
    <name evidence="7" type="ORF">Mal4_07370</name>
</gene>
<dbReference type="AlphaFoldDB" id="A0A517Z1V2"/>
<evidence type="ECO:0000313" key="7">
    <source>
        <dbReference type="EMBL" id="QDU36451.1"/>
    </source>
</evidence>